<name>A0A0F8ZQR5_9ZZZZ</name>
<accession>A0A0F8ZQR5</accession>
<organism evidence="1">
    <name type="scientific">marine sediment metagenome</name>
    <dbReference type="NCBI Taxonomy" id="412755"/>
    <lineage>
        <taxon>unclassified sequences</taxon>
        <taxon>metagenomes</taxon>
        <taxon>ecological metagenomes</taxon>
    </lineage>
</organism>
<dbReference type="AlphaFoldDB" id="A0A0F8ZQR5"/>
<comment type="caution">
    <text evidence="1">The sequence shown here is derived from an EMBL/GenBank/DDBJ whole genome shotgun (WGS) entry which is preliminary data.</text>
</comment>
<evidence type="ECO:0000313" key="1">
    <source>
        <dbReference type="EMBL" id="KKK88340.1"/>
    </source>
</evidence>
<gene>
    <name evidence="1" type="ORF">LCGC14_2744170</name>
</gene>
<reference evidence="1" key="1">
    <citation type="journal article" date="2015" name="Nature">
        <title>Complex archaea that bridge the gap between prokaryotes and eukaryotes.</title>
        <authorList>
            <person name="Spang A."/>
            <person name="Saw J.H."/>
            <person name="Jorgensen S.L."/>
            <person name="Zaremba-Niedzwiedzka K."/>
            <person name="Martijn J."/>
            <person name="Lind A.E."/>
            <person name="van Eijk R."/>
            <person name="Schleper C."/>
            <person name="Guy L."/>
            <person name="Ettema T.J."/>
        </authorList>
    </citation>
    <scope>NUCLEOTIDE SEQUENCE</scope>
</reference>
<proteinExistence type="predicted"/>
<dbReference type="EMBL" id="LAZR01049996">
    <property type="protein sequence ID" value="KKK88340.1"/>
    <property type="molecule type" value="Genomic_DNA"/>
</dbReference>
<protein>
    <submittedName>
        <fullName evidence="1">Uncharacterized protein</fullName>
    </submittedName>
</protein>
<sequence>MKVHNLRLGHATNSSSSHSIVIAPANYENLPGTDHMAQSGYTYGWEHFILADPQSKAEYFAAQLFTSMVNEGITDQIAAASIRDWLDVDFGGEINHKYPDIGVDHQSSIDLPISTLSKQFMDDLLKFIGNERVVIYGGNDNDGWMDIPNGFSNIPFLDALTDSRDKKKLKSDGKYWIIYDYRTGNKIRFSFD</sequence>
<feature type="non-terminal residue" evidence="1">
    <location>
        <position position="192"/>
    </location>
</feature>